<organism evidence="2 3">
    <name type="scientific">Hericium alpestre</name>
    <dbReference type="NCBI Taxonomy" id="135208"/>
    <lineage>
        <taxon>Eukaryota</taxon>
        <taxon>Fungi</taxon>
        <taxon>Dikarya</taxon>
        <taxon>Basidiomycota</taxon>
        <taxon>Agaricomycotina</taxon>
        <taxon>Agaricomycetes</taxon>
        <taxon>Russulales</taxon>
        <taxon>Hericiaceae</taxon>
        <taxon>Hericium</taxon>
    </lineage>
</organism>
<dbReference type="InterPro" id="IPR040144">
    <property type="entry name" value="RAP1GDS1"/>
</dbReference>
<gene>
    <name evidence="2" type="ORF">EWM64_g117</name>
</gene>
<dbReference type="AlphaFoldDB" id="A0A4Z0AC53"/>
<protein>
    <submittedName>
        <fullName evidence="2">Uncharacterized protein</fullName>
    </submittedName>
</protein>
<dbReference type="GO" id="GO:0005085">
    <property type="term" value="F:guanyl-nucleotide exchange factor activity"/>
    <property type="evidence" value="ECO:0007669"/>
    <property type="project" value="InterPro"/>
</dbReference>
<dbReference type="PANTHER" id="PTHR10957">
    <property type="entry name" value="RAP1 GTPASE-GDP DISSOCIATION STIMULATOR 1"/>
    <property type="match status" value="1"/>
</dbReference>
<evidence type="ECO:0000256" key="1">
    <source>
        <dbReference type="SAM" id="MobiDB-lite"/>
    </source>
</evidence>
<feature type="compositionally biased region" description="Basic and acidic residues" evidence="1">
    <location>
        <begin position="555"/>
        <end position="573"/>
    </location>
</feature>
<dbReference type="InterPro" id="IPR016024">
    <property type="entry name" value="ARM-type_fold"/>
</dbReference>
<dbReference type="InterPro" id="IPR011989">
    <property type="entry name" value="ARM-like"/>
</dbReference>
<reference evidence="2 3" key="1">
    <citation type="submission" date="2019-02" db="EMBL/GenBank/DDBJ databases">
        <title>Genome sequencing of the rare red list fungi Hericium alpestre (H. flagellum).</title>
        <authorList>
            <person name="Buettner E."/>
            <person name="Kellner H."/>
        </authorList>
    </citation>
    <scope>NUCLEOTIDE SEQUENCE [LARGE SCALE GENOMIC DNA]</scope>
    <source>
        <strain evidence="2 3">DSM 108284</strain>
    </source>
</reference>
<dbReference type="SUPFAM" id="SSF48371">
    <property type="entry name" value="ARM repeat"/>
    <property type="match status" value="1"/>
</dbReference>
<sequence length="728" mass="78699">MADPKQLASKFDAIAPQLADGGVDAWQEAELAAQKLANALRVKNPEDDVHTALGETQLPQTLTTILKASVKESRVADAAPLAAVYEALRVGANLCMDHDANRGHLLDAKFPQTVVSILEGYAELIGQFPDILPLSIPQLKVIKTCIGLLLNASVGYEPVKFRLISLEAAVTILRLTSAIYPAGYWMKGASDVFTPEQNANPSPEDINESWMLRSGLSNWAWRTIAELNEFKDESRTLFTPEVLPLLIPPLRVYMPPVSTPTGHFEQPTALRRTLVAADFEVFEETCSLLESMTFDVEDVRLSLARGMPFPGEHDGVPCLAEILRFIDEGDYHPLWSGSTDSVASERGRREKSFDLCKAALIKCVVEVAGEDKNVDVLWDESDPAHPGGAFVSQMVKWIKSQKNLRQHNRDDLIICATLSLGNMVRHESHSIIVVNPPIELGPHLAALLSPEADLKVKHGVIGLLRHLAYAAPTRGPLGRAGIIQRLVASGIFTDTSPMAEMVQLSAIGIAKHLSNGDAENCFSLVLPAEGQDPASSGVQQILDLVQRSDMTAVKSEGDAGKRAAHEGEGGDCHSRRRVCACSAYWPLEEVPGVINEGMVALTLLTLQGSGGNVALDAITSPLPKEAQQGPALAVESNDVSSPVVTPGRALDMLITVLKNQPNRFQEEIRVNVCTLLGHIGREGAVTADRATELEKVKTETKPLLDVVAGAEQESRLKAAAVKALQLWS</sequence>
<name>A0A4Z0AC53_9AGAM</name>
<evidence type="ECO:0000313" key="2">
    <source>
        <dbReference type="EMBL" id="TFY83894.1"/>
    </source>
</evidence>
<evidence type="ECO:0000313" key="3">
    <source>
        <dbReference type="Proteomes" id="UP000298061"/>
    </source>
</evidence>
<feature type="region of interest" description="Disordered" evidence="1">
    <location>
        <begin position="553"/>
        <end position="573"/>
    </location>
</feature>
<comment type="caution">
    <text evidence="2">The sequence shown here is derived from an EMBL/GenBank/DDBJ whole genome shotgun (WGS) entry which is preliminary data.</text>
</comment>
<dbReference type="Gene3D" id="1.25.10.10">
    <property type="entry name" value="Leucine-rich Repeat Variant"/>
    <property type="match status" value="1"/>
</dbReference>
<dbReference type="OrthoDB" id="26149at2759"/>
<dbReference type="Proteomes" id="UP000298061">
    <property type="component" value="Unassembled WGS sequence"/>
</dbReference>
<accession>A0A4Z0AC53</accession>
<dbReference type="STRING" id="135208.A0A4Z0AC53"/>
<dbReference type="EMBL" id="SFCI01000005">
    <property type="protein sequence ID" value="TFY83894.1"/>
    <property type="molecule type" value="Genomic_DNA"/>
</dbReference>
<keyword evidence="3" id="KW-1185">Reference proteome</keyword>
<proteinExistence type="predicted"/>